<dbReference type="GO" id="GO:0046872">
    <property type="term" value="F:metal ion binding"/>
    <property type="evidence" value="ECO:0007669"/>
    <property type="project" value="UniProtKB-KW"/>
</dbReference>
<gene>
    <name evidence="6" type="ORF">SCARUB_03077</name>
</gene>
<protein>
    <recommendedName>
        <fullName evidence="5">Metallo-beta-lactamase domain-containing protein</fullName>
    </recommendedName>
</protein>
<evidence type="ECO:0000256" key="3">
    <source>
        <dbReference type="ARBA" id="ARBA00022801"/>
    </source>
</evidence>
<sequence>MNIGRYELHQIETGRFGLDGGAMFGIVPKTIWSKLNPSDDKNRIDLALRALLIMGNKRNILVDNGIGTKFSEKYKKIYKIDHSKYNLDSSLKKFNLETKDITDAILTHLHFDHAGGSTYKEDGELKLTFPNATYYVQKANYDWALTPNEKEQGSYLKENFVPILEKGKLQLVEGKFEIMPHIDVIISNGHTTGLQLVKISDEKNTLVYCADLIPTTSHIKIPYIMGYDIDPLKIMQEKKELLSTACSDSWILFFEHDVITEAVKVKKTEKGFEVREKVFLDSRI</sequence>
<evidence type="ECO:0000256" key="4">
    <source>
        <dbReference type="ARBA" id="ARBA00022833"/>
    </source>
</evidence>
<name>A0A1E3X839_9BACT</name>
<dbReference type="CDD" id="cd16281">
    <property type="entry name" value="metallo-hydrolase-like_MBL-fold"/>
    <property type="match status" value="1"/>
</dbReference>
<accession>A0A1E3X839</accession>
<reference evidence="6 7" key="1">
    <citation type="submission" date="2016-07" db="EMBL/GenBank/DDBJ databases">
        <title>Draft genome of Scalindua rubra, obtained from a brine-seawater interface in the Red Sea, sheds light on salt adaptation in anammox bacteria.</title>
        <authorList>
            <person name="Speth D.R."/>
            <person name="Lagkouvardos I."/>
            <person name="Wang Y."/>
            <person name="Qian P.-Y."/>
            <person name="Dutilh B.E."/>
            <person name="Jetten M.S."/>
        </authorList>
    </citation>
    <scope>NUCLEOTIDE SEQUENCE [LARGE SCALE GENOMIC DNA]</scope>
    <source>
        <strain evidence="6">BSI-1</strain>
    </source>
</reference>
<dbReference type="Pfam" id="PF00753">
    <property type="entry name" value="Lactamase_B"/>
    <property type="match status" value="1"/>
</dbReference>
<dbReference type="SUPFAM" id="SSF56281">
    <property type="entry name" value="Metallo-hydrolase/oxidoreductase"/>
    <property type="match status" value="1"/>
</dbReference>
<keyword evidence="2" id="KW-0479">Metal-binding</keyword>
<dbReference type="InterPro" id="IPR036866">
    <property type="entry name" value="RibonucZ/Hydroxyglut_hydro"/>
</dbReference>
<evidence type="ECO:0000313" key="7">
    <source>
        <dbReference type="Proteomes" id="UP000094056"/>
    </source>
</evidence>
<dbReference type="PANTHER" id="PTHR42978">
    <property type="entry name" value="QUORUM-QUENCHING LACTONASE YTNP-RELATED-RELATED"/>
    <property type="match status" value="1"/>
</dbReference>
<dbReference type="GO" id="GO:0016787">
    <property type="term" value="F:hydrolase activity"/>
    <property type="evidence" value="ECO:0007669"/>
    <property type="project" value="UniProtKB-KW"/>
</dbReference>
<evidence type="ECO:0000259" key="5">
    <source>
        <dbReference type="SMART" id="SM00849"/>
    </source>
</evidence>
<evidence type="ECO:0000256" key="2">
    <source>
        <dbReference type="ARBA" id="ARBA00022723"/>
    </source>
</evidence>
<evidence type="ECO:0000313" key="6">
    <source>
        <dbReference type="EMBL" id="ODS31791.1"/>
    </source>
</evidence>
<organism evidence="6 7">
    <name type="scientific">Candidatus Scalindua rubra</name>
    <dbReference type="NCBI Taxonomy" id="1872076"/>
    <lineage>
        <taxon>Bacteria</taxon>
        <taxon>Pseudomonadati</taxon>
        <taxon>Planctomycetota</taxon>
        <taxon>Candidatus Brocadiia</taxon>
        <taxon>Candidatus Brocadiales</taxon>
        <taxon>Candidatus Scalinduaceae</taxon>
        <taxon>Candidatus Scalindua</taxon>
    </lineage>
</organism>
<dbReference type="Gene3D" id="3.60.15.10">
    <property type="entry name" value="Ribonuclease Z/Hydroxyacylglutathione hydrolase-like"/>
    <property type="match status" value="1"/>
</dbReference>
<comment type="caution">
    <text evidence="6">The sequence shown here is derived from an EMBL/GenBank/DDBJ whole genome shotgun (WGS) entry which is preliminary data.</text>
</comment>
<dbReference type="EMBL" id="MAYW01000094">
    <property type="protein sequence ID" value="ODS31791.1"/>
    <property type="molecule type" value="Genomic_DNA"/>
</dbReference>
<dbReference type="InterPro" id="IPR001279">
    <property type="entry name" value="Metallo-B-lactamas"/>
</dbReference>
<keyword evidence="4" id="KW-0862">Zinc</keyword>
<dbReference type="AlphaFoldDB" id="A0A1E3X839"/>
<dbReference type="SMART" id="SM00849">
    <property type="entry name" value="Lactamase_B"/>
    <property type="match status" value="1"/>
</dbReference>
<evidence type="ECO:0000256" key="1">
    <source>
        <dbReference type="ARBA" id="ARBA00007749"/>
    </source>
</evidence>
<keyword evidence="3" id="KW-0378">Hydrolase</keyword>
<feature type="domain" description="Metallo-beta-lactamase" evidence="5">
    <location>
        <begin position="47"/>
        <end position="256"/>
    </location>
</feature>
<comment type="similarity">
    <text evidence="1">Belongs to the metallo-beta-lactamase superfamily.</text>
</comment>
<proteinExistence type="inferred from homology"/>
<dbReference type="PANTHER" id="PTHR42978:SF6">
    <property type="entry name" value="QUORUM-QUENCHING LACTONASE YTNP-RELATED"/>
    <property type="match status" value="1"/>
</dbReference>
<dbReference type="InterPro" id="IPR051013">
    <property type="entry name" value="MBL_superfamily_lactonases"/>
</dbReference>
<dbReference type="Proteomes" id="UP000094056">
    <property type="component" value="Unassembled WGS sequence"/>
</dbReference>